<comment type="similarity">
    <text evidence="7">Belongs to the binding-protein-dependent transport system permease family.</text>
</comment>
<evidence type="ECO:0000313" key="10">
    <source>
        <dbReference type="Proteomes" id="UP000515498"/>
    </source>
</evidence>
<keyword evidence="5 7" id="KW-1133">Transmembrane helix</keyword>
<dbReference type="InterPro" id="IPR045621">
    <property type="entry name" value="BPD_transp_1_N"/>
</dbReference>
<dbReference type="SUPFAM" id="SSF161098">
    <property type="entry name" value="MetI-like"/>
    <property type="match status" value="1"/>
</dbReference>
<dbReference type="Pfam" id="PF19300">
    <property type="entry name" value="BPD_transp_1_N"/>
    <property type="match status" value="1"/>
</dbReference>
<dbReference type="GO" id="GO:0071916">
    <property type="term" value="F:dipeptide transmembrane transporter activity"/>
    <property type="evidence" value="ECO:0007669"/>
    <property type="project" value="TreeGrafter"/>
</dbReference>
<feature type="domain" description="ABC transmembrane type-1" evidence="8">
    <location>
        <begin position="120"/>
        <end position="325"/>
    </location>
</feature>
<dbReference type="EMBL" id="CP059894">
    <property type="protein sequence ID" value="QNJ94779.1"/>
    <property type="molecule type" value="Genomic_DNA"/>
</dbReference>
<dbReference type="PROSITE" id="PS50928">
    <property type="entry name" value="ABC_TM1"/>
    <property type="match status" value="1"/>
</dbReference>
<dbReference type="KEGG" id="mflu:HZU40_11325"/>
<name>A0A7G8PKB3_9MYCO</name>
<evidence type="ECO:0000259" key="8">
    <source>
        <dbReference type="PROSITE" id="PS50928"/>
    </source>
</evidence>
<dbReference type="RefSeq" id="WP_090363224.1">
    <property type="nucleotide sequence ID" value="NZ_CP059894.1"/>
</dbReference>
<dbReference type="PANTHER" id="PTHR43163">
    <property type="entry name" value="DIPEPTIDE TRANSPORT SYSTEM PERMEASE PROTEIN DPPB-RELATED"/>
    <property type="match status" value="1"/>
</dbReference>
<organism evidence="9 10">
    <name type="scientific">Mycolicibacterium fluoranthenivorans</name>
    <dbReference type="NCBI Taxonomy" id="258505"/>
    <lineage>
        <taxon>Bacteria</taxon>
        <taxon>Bacillati</taxon>
        <taxon>Actinomycetota</taxon>
        <taxon>Actinomycetes</taxon>
        <taxon>Mycobacteriales</taxon>
        <taxon>Mycobacteriaceae</taxon>
        <taxon>Mycolicibacterium</taxon>
    </lineage>
</organism>
<evidence type="ECO:0000256" key="2">
    <source>
        <dbReference type="ARBA" id="ARBA00022448"/>
    </source>
</evidence>
<dbReference type="Gene3D" id="1.10.3720.10">
    <property type="entry name" value="MetI-like"/>
    <property type="match status" value="1"/>
</dbReference>
<feature type="transmembrane region" description="Helical" evidence="7">
    <location>
        <begin position="199"/>
        <end position="217"/>
    </location>
</feature>
<dbReference type="GO" id="GO:0005886">
    <property type="term" value="C:plasma membrane"/>
    <property type="evidence" value="ECO:0007669"/>
    <property type="project" value="UniProtKB-SubCell"/>
</dbReference>
<keyword evidence="3" id="KW-1003">Cell membrane</keyword>
<accession>A0A7G8PKB3</accession>
<dbReference type="PANTHER" id="PTHR43163:SF6">
    <property type="entry name" value="DIPEPTIDE TRANSPORT SYSTEM PERMEASE PROTEIN DPPB-RELATED"/>
    <property type="match status" value="1"/>
</dbReference>
<gene>
    <name evidence="9" type="ORF">HZU40_11325</name>
</gene>
<dbReference type="InterPro" id="IPR000515">
    <property type="entry name" value="MetI-like"/>
</dbReference>
<evidence type="ECO:0000256" key="6">
    <source>
        <dbReference type="ARBA" id="ARBA00023136"/>
    </source>
</evidence>
<dbReference type="Pfam" id="PF00528">
    <property type="entry name" value="BPD_transp_1"/>
    <property type="match status" value="1"/>
</dbReference>
<dbReference type="Proteomes" id="UP000515498">
    <property type="component" value="Chromosome"/>
</dbReference>
<feature type="transmembrane region" description="Helical" evidence="7">
    <location>
        <begin position="29"/>
        <end position="51"/>
    </location>
</feature>
<feature type="transmembrane region" description="Helical" evidence="7">
    <location>
        <begin position="302"/>
        <end position="328"/>
    </location>
</feature>
<dbReference type="AlphaFoldDB" id="A0A7G8PKB3"/>
<reference evidence="9 10" key="1">
    <citation type="submission" date="2020-07" db="EMBL/GenBank/DDBJ databases">
        <title>Draft genome sequence of four isobutane-metabolizing strains capable of cometabolically degrading diverse ether contaminants.</title>
        <authorList>
            <person name="Chen W."/>
            <person name="Faulkner N."/>
            <person name="Smith C."/>
            <person name="Hyman M."/>
        </authorList>
    </citation>
    <scope>NUCLEOTIDE SEQUENCE [LARGE SCALE GENOMIC DNA]</scope>
    <source>
        <strain evidence="9 10">2A</strain>
    </source>
</reference>
<feature type="transmembrane region" description="Helical" evidence="7">
    <location>
        <begin position="122"/>
        <end position="147"/>
    </location>
</feature>
<sequence>MTGVETMVASQPLRTQRLRGRGLGASGRVLRLMWQALIVAFGVVVITFLLVRVVPGDPATAILGSKGSDAAKDALRKALNLDDPLYLQFFHYIANVARGDLGESFAGGGRSVLSIVTNSLGVTLPVVAITMVISTVIAVPLGLLAGLRRGAADVGIRATMTVLLTLPPFFLGLVLLLVLALKIPLFPAGGWAGYWPDNFQYAILPSLALAGYLVPILTRGTRQAAISASQQTWMEASYARGLSPLRLAFAHVLPNSLLPVITLLGYNVGVLIAGAVVVEAIFGLPGIGQELVNAVNQRDYPVIQGIALATALIIIAANLIADLIVSFADPRGRKSSDRT</sequence>
<feature type="transmembrane region" description="Helical" evidence="7">
    <location>
        <begin position="159"/>
        <end position="179"/>
    </location>
</feature>
<dbReference type="CDD" id="cd06261">
    <property type="entry name" value="TM_PBP2"/>
    <property type="match status" value="1"/>
</dbReference>
<keyword evidence="2 7" id="KW-0813">Transport</keyword>
<evidence type="ECO:0000256" key="5">
    <source>
        <dbReference type="ARBA" id="ARBA00022989"/>
    </source>
</evidence>
<keyword evidence="4 7" id="KW-0812">Transmembrane</keyword>
<evidence type="ECO:0000313" key="9">
    <source>
        <dbReference type="EMBL" id="QNJ94779.1"/>
    </source>
</evidence>
<dbReference type="InterPro" id="IPR035906">
    <property type="entry name" value="MetI-like_sf"/>
</dbReference>
<feature type="transmembrane region" description="Helical" evidence="7">
    <location>
        <begin position="256"/>
        <end position="282"/>
    </location>
</feature>
<evidence type="ECO:0000256" key="7">
    <source>
        <dbReference type="RuleBase" id="RU363032"/>
    </source>
</evidence>
<evidence type="ECO:0000256" key="4">
    <source>
        <dbReference type="ARBA" id="ARBA00022692"/>
    </source>
</evidence>
<comment type="subcellular location">
    <subcellularLocation>
        <location evidence="1 7">Cell membrane</location>
        <topology evidence="1 7">Multi-pass membrane protein</topology>
    </subcellularLocation>
</comment>
<proteinExistence type="inferred from homology"/>
<evidence type="ECO:0000256" key="3">
    <source>
        <dbReference type="ARBA" id="ARBA00022475"/>
    </source>
</evidence>
<keyword evidence="6 7" id="KW-0472">Membrane</keyword>
<evidence type="ECO:0000256" key="1">
    <source>
        <dbReference type="ARBA" id="ARBA00004651"/>
    </source>
</evidence>
<protein>
    <submittedName>
        <fullName evidence="9">ABC transporter permease</fullName>
    </submittedName>
</protein>